<evidence type="ECO:0000313" key="1">
    <source>
        <dbReference type="EMBL" id="RDX88676.1"/>
    </source>
</evidence>
<evidence type="ECO:0000313" key="2">
    <source>
        <dbReference type="Proteomes" id="UP000257109"/>
    </source>
</evidence>
<dbReference type="AlphaFoldDB" id="A0A371GDU6"/>
<keyword evidence="2" id="KW-1185">Reference proteome</keyword>
<proteinExistence type="predicted"/>
<accession>A0A371GDU6</accession>
<dbReference type="EMBL" id="QJKJ01005877">
    <property type="protein sequence ID" value="RDX88676.1"/>
    <property type="molecule type" value="Genomic_DNA"/>
</dbReference>
<dbReference type="OrthoDB" id="2596766at2759"/>
<gene>
    <name evidence="1" type="ORF">CR513_29705</name>
</gene>
<name>A0A371GDU6_MUCPR</name>
<feature type="non-terminal residue" evidence="1">
    <location>
        <position position="1"/>
    </location>
</feature>
<sequence>MFLHGLNFEYDPMEKLPSLSERPNNQSCLINDAPTQDLRGEYCTYYKRPGHTKDTCYKLYGKDKVLEQMGGNKGPT</sequence>
<protein>
    <submittedName>
        <fullName evidence="1">Uncharacterized protein</fullName>
    </submittedName>
</protein>
<organism evidence="1 2">
    <name type="scientific">Mucuna pruriens</name>
    <name type="common">Velvet bean</name>
    <name type="synonym">Dolichos pruriens</name>
    <dbReference type="NCBI Taxonomy" id="157652"/>
    <lineage>
        <taxon>Eukaryota</taxon>
        <taxon>Viridiplantae</taxon>
        <taxon>Streptophyta</taxon>
        <taxon>Embryophyta</taxon>
        <taxon>Tracheophyta</taxon>
        <taxon>Spermatophyta</taxon>
        <taxon>Magnoliopsida</taxon>
        <taxon>eudicotyledons</taxon>
        <taxon>Gunneridae</taxon>
        <taxon>Pentapetalae</taxon>
        <taxon>rosids</taxon>
        <taxon>fabids</taxon>
        <taxon>Fabales</taxon>
        <taxon>Fabaceae</taxon>
        <taxon>Papilionoideae</taxon>
        <taxon>50 kb inversion clade</taxon>
        <taxon>NPAAA clade</taxon>
        <taxon>indigoferoid/millettioid clade</taxon>
        <taxon>Phaseoleae</taxon>
        <taxon>Mucuna</taxon>
    </lineage>
</organism>
<reference evidence="1" key="1">
    <citation type="submission" date="2018-05" db="EMBL/GenBank/DDBJ databases">
        <title>Draft genome of Mucuna pruriens seed.</title>
        <authorList>
            <person name="Nnadi N.E."/>
            <person name="Vos R."/>
            <person name="Hasami M.H."/>
            <person name="Devisetty U.K."/>
            <person name="Aguiy J.C."/>
        </authorList>
    </citation>
    <scope>NUCLEOTIDE SEQUENCE [LARGE SCALE GENOMIC DNA]</scope>
    <source>
        <strain evidence="1">JCA_2017</strain>
    </source>
</reference>
<comment type="caution">
    <text evidence="1">The sequence shown here is derived from an EMBL/GenBank/DDBJ whole genome shotgun (WGS) entry which is preliminary data.</text>
</comment>
<dbReference type="Proteomes" id="UP000257109">
    <property type="component" value="Unassembled WGS sequence"/>
</dbReference>